<reference evidence="6 7" key="1">
    <citation type="submission" date="2019-11" db="EMBL/GenBank/DDBJ databases">
        <title>Comparative genomics of hydrocarbon-degrading Desulfosarcina strains.</title>
        <authorList>
            <person name="Watanabe M."/>
            <person name="Kojima H."/>
            <person name="Fukui M."/>
        </authorList>
    </citation>
    <scope>NUCLEOTIDE SEQUENCE [LARGE SCALE GENOMIC DNA]</scope>
    <source>
        <strain evidence="6 7">PL12</strain>
    </source>
</reference>
<dbReference type="KEGG" id="dalk:DSCA_64390"/>
<dbReference type="Gene3D" id="3.40.50.300">
    <property type="entry name" value="P-loop containing nucleotide triphosphate hydrolases"/>
    <property type="match status" value="1"/>
</dbReference>
<dbReference type="InterPro" id="IPR003593">
    <property type="entry name" value="AAA+_ATPase"/>
</dbReference>
<dbReference type="Gene3D" id="1.10.8.60">
    <property type="match status" value="1"/>
</dbReference>
<dbReference type="SMART" id="SM01086">
    <property type="entry name" value="ClpB_D2-small"/>
    <property type="match status" value="1"/>
</dbReference>
<feature type="domain" description="AAA+ ATPase" evidence="4">
    <location>
        <begin position="117"/>
        <end position="289"/>
    </location>
</feature>
<dbReference type="InterPro" id="IPR019489">
    <property type="entry name" value="Clp_ATPase_C"/>
</dbReference>
<keyword evidence="1" id="KW-0547">Nucleotide-binding</keyword>
<dbReference type="Pfam" id="PF07724">
    <property type="entry name" value="AAA_2"/>
    <property type="match status" value="1"/>
</dbReference>
<dbReference type="AlphaFoldDB" id="A0A5K7YWT5"/>
<dbReference type="Proteomes" id="UP000427906">
    <property type="component" value="Chromosome"/>
</dbReference>
<accession>A0A5K7YWT5</accession>
<keyword evidence="7" id="KW-1185">Reference proteome</keyword>
<evidence type="ECO:0000256" key="3">
    <source>
        <dbReference type="ARBA" id="ARBA00023186"/>
    </source>
</evidence>
<evidence type="ECO:0000256" key="2">
    <source>
        <dbReference type="ARBA" id="ARBA00022840"/>
    </source>
</evidence>
<proteinExistence type="predicted"/>
<evidence type="ECO:0000256" key="1">
    <source>
        <dbReference type="ARBA" id="ARBA00022741"/>
    </source>
</evidence>
<organism evidence="6 7">
    <name type="scientific">Desulfosarcina alkanivorans</name>
    <dbReference type="NCBI Taxonomy" id="571177"/>
    <lineage>
        <taxon>Bacteria</taxon>
        <taxon>Pseudomonadati</taxon>
        <taxon>Thermodesulfobacteriota</taxon>
        <taxon>Desulfobacteria</taxon>
        <taxon>Desulfobacterales</taxon>
        <taxon>Desulfosarcinaceae</taxon>
        <taxon>Desulfosarcina</taxon>
    </lineage>
</organism>
<sequence>MNEFIMNEHSEKIPDPKELEKELGDFLAKKFGGSVKLATPIVLPQAGESDSKEPPPKKGKTINFDLKPQDLVAYLDQYVVKQTTAKDILATKICTHFNRIKHVQSAPDDFSDMVGVIKNNVLMLGPTGVGKTYMVRLIAKKIGVPFVKGDATKFSETGYVGGDVEDLVRDLVKEADGDIELAQFGIIYIDEIDKIASSRNLVGADVSRTGVQRALLKPMEETEVDLKVPHDPVSMLQEIDRFRKTGKKEKSSINTKHILFIMSGAFSGLDKIVSRRIAEQKIGFGASISNPSKDADILTRVKSEDLVQFGFESEFVGRLPVRSVFEQLTEADLCDILKNPNNPIILGKKLDFAAYGIDVKFQTDALALLAHRAHDENTGARGLVSAVEGALLPFEKTLPSCPITRFAVTRPVIEQPQEHLEALLDQPESDHFKEAFHRLAAQECERIVKYVSANRKTFSEKYGIQLTDSRIRLVADAYCRQVTDIEKVLKKLKSYYEETKTIELYFIKNHGINIVLEEEAIDAIIGQCFNTRETPEGYYRNLTADFEHGLKLVREKTGRTRFFVTRDALEKPESFIAELLRQSENRPELSLPPDNRLEG</sequence>
<dbReference type="InterPro" id="IPR050052">
    <property type="entry name" value="ATP-dep_Clp_protease_ClpX"/>
</dbReference>
<evidence type="ECO:0000259" key="4">
    <source>
        <dbReference type="SMART" id="SM00382"/>
    </source>
</evidence>
<dbReference type="InterPro" id="IPR027417">
    <property type="entry name" value="P-loop_NTPase"/>
</dbReference>
<dbReference type="PANTHER" id="PTHR48102">
    <property type="entry name" value="ATP-DEPENDENT CLP PROTEASE ATP-BINDING SUBUNIT CLPX-LIKE, MITOCHONDRIAL-RELATED"/>
    <property type="match status" value="1"/>
</dbReference>
<keyword evidence="2" id="KW-0067">ATP-binding</keyword>
<dbReference type="GO" id="GO:0016887">
    <property type="term" value="F:ATP hydrolysis activity"/>
    <property type="evidence" value="ECO:0007669"/>
    <property type="project" value="InterPro"/>
</dbReference>
<name>A0A5K7YWT5_9BACT</name>
<dbReference type="GO" id="GO:0005524">
    <property type="term" value="F:ATP binding"/>
    <property type="evidence" value="ECO:0007669"/>
    <property type="project" value="UniProtKB-KW"/>
</dbReference>
<evidence type="ECO:0008006" key="8">
    <source>
        <dbReference type="Google" id="ProtNLM"/>
    </source>
</evidence>
<evidence type="ECO:0000313" key="7">
    <source>
        <dbReference type="Proteomes" id="UP000427906"/>
    </source>
</evidence>
<dbReference type="GO" id="GO:0051603">
    <property type="term" value="P:proteolysis involved in protein catabolic process"/>
    <property type="evidence" value="ECO:0007669"/>
    <property type="project" value="TreeGrafter"/>
</dbReference>
<dbReference type="PANTHER" id="PTHR48102:SF7">
    <property type="entry name" value="ATP-DEPENDENT CLP PROTEASE ATP-BINDING SUBUNIT CLPX-LIKE, MITOCHONDRIAL"/>
    <property type="match status" value="1"/>
</dbReference>
<dbReference type="SUPFAM" id="SSF52540">
    <property type="entry name" value="P-loop containing nucleoside triphosphate hydrolases"/>
    <property type="match status" value="1"/>
</dbReference>
<gene>
    <name evidence="6" type="ORF">DSCA_64390</name>
</gene>
<protein>
    <recommendedName>
        <fullName evidence="8">ATPase</fullName>
    </recommendedName>
</protein>
<dbReference type="EMBL" id="AP021874">
    <property type="protein sequence ID" value="BBO72509.1"/>
    <property type="molecule type" value="Genomic_DNA"/>
</dbReference>
<evidence type="ECO:0000313" key="6">
    <source>
        <dbReference type="EMBL" id="BBO72509.1"/>
    </source>
</evidence>
<feature type="domain" description="Clp ATPase C-terminal" evidence="5">
    <location>
        <begin position="328"/>
        <end position="413"/>
    </location>
</feature>
<evidence type="ECO:0000259" key="5">
    <source>
        <dbReference type="SMART" id="SM01086"/>
    </source>
</evidence>
<dbReference type="SMART" id="SM00382">
    <property type="entry name" value="AAA"/>
    <property type="match status" value="1"/>
</dbReference>
<dbReference type="InterPro" id="IPR003959">
    <property type="entry name" value="ATPase_AAA_core"/>
</dbReference>
<keyword evidence="3" id="KW-0143">Chaperone</keyword>